<dbReference type="OrthoDB" id="7545296at2"/>
<dbReference type="STRING" id="645517.A6F65_00031"/>
<evidence type="ECO:0000313" key="1">
    <source>
        <dbReference type="EMBL" id="ANU06359.1"/>
    </source>
</evidence>
<dbReference type="AlphaFoldDB" id="A0A1C7D4I7"/>
<dbReference type="KEGG" id="anh:A6F65_00031"/>
<dbReference type="RefSeq" id="WP_067784396.1">
    <property type="nucleotide sequence ID" value="NZ_CP016545.1"/>
</dbReference>
<evidence type="ECO:0000313" key="2">
    <source>
        <dbReference type="Proteomes" id="UP000092698"/>
    </source>
</evidence>
<dbReference type="Gene3D" id="3.10.180.10">
    <property type="entry name" value="2,3-Dihydroxybiphenyl 1,2-Dioxygenase, domain 1"/>
    <property type="match status" value="2"/>
</dbReference>
<organism evidence="1 2">
    <name type="scientific">Paraurantiacibacter namhicola</name>
    <dbReference type="NCBI Taxonomy" id="645517"/>
    <lineage>
        <taxon>Bacteria</taxon>
        <taxon>Pseudomonadati</taxon>
        <taxon>Pseudomonadota</taxon>
        <taxon>Alphaproteobacteria</taxon>
        <taxon>Sphingomonadales</taxon>
        <taxon>Erythrobacteraceae</taxon>
        <taxon>Paraurantiacibacter</taxon>
    </lineage>
</organism>
<dbReference type="InterPro" id="IPR029068">
    <property type="entry name" value="Glyas_Bleomycin-R_OHBP_Dase"/>
</dbReference>
<reference evidence="1 2" key="1">
    <citation type="submission" date="2016-07" db="EMBL/GenBank/DDBJ databases">
        <title>Complete genome sequence of Altererythrobacter namhicola JCM 16345T, containing esterase-encoding genes.</title>
        <authorList>
            <person name="Cheng H."/>
            <person name="Wu Y.-H."/>
            <person name="Jian S.-L."/>
            <person name="Huo Y.-Y."/>
            <person name="Wang C.-S."/>
            <person name="Xu X.-W."/>
        </authorList>
    </citation>
    <scope>NUCLEOTIDE SEQUENCE [LARGE SCALE GENOMIC DNA]</scope>
    <source>
        <strain evidence="1 2">JCM 16345</strain>
    </source>
</reference>
<dbReference type="EMBL" id="CP016545">
    <property type="protein sequence ID" value="ANU06359.1"/>
    <property type="molecule type" value="Genomic_DNA"/>
</dbReference>
<dbReference type="Proteomes" id="UP000092698">
    <property type="component" value="Chromosome"/>
</dbReference>
<keyword evidence="2" id="KW-1185">Reference proteome</keyword>
<name>A0A1C7D4I7_9SPHN</name>
<dbReference type="SUPFAM" id="SSF54593">
    <property type="entry name" value="Glyoxalase/Bleomycin resistance protein/Dihydroxybiphenyl dioxygenase"/>
    <property type="match status" value="2"/>
</dbReference>
<protein>
    <submittedName>
        <fullName evidence="1">Glyoxalase-like domain protein</fullName>
    </submittedName>
</protein>
<gene>
    <name evidence="1" type="ORF">A6F65_00031</name>
</gene>
<accession>A0A1C7D4I7</accession>
<proteinExistence type="predicted"/>
<sequence>MSIAHGTILGGLSTVPDLDEALRAYRDTLGLELAERGELDADLAQSWGCPGNAGSPYAVLRPASAEPCWMRLVEQPAHPGFRPTRSYGWAAFECTVEDVWHWPDAIPPGQFEIVGPPKVIENIEPAFIPMQVLGPGREMVYLNQVLADMPGSDLPRAKSPVDRIFIVVLAAPDREASVEWYRQRLHLDRGADFTIPYTMINNAFGLSPDTQTTLTMVSKGRMPIVEVDDYPAEAAARPRHEGLLPPGNALVTLAVQDLDACELDWIAAPASREGALYEGRRAATTLGPAGELLELVECKP</sequence>